<evidence type="ECO:0000313" key="2">
    <source>
        <dbReference type="EMBL" id="QBD79143.1"/>
    </source>
</evidence>
<evidence type="ECO:0000259" key="1">
    <source>
        <dbReference type="PROSITE" id="PS51725"/>
    </source>
</evidence>
<proteinExistence type="predicted"/>
<dbReference type="Gene3D" id="3.30.70.100">
    <property type="match status" value="1"/>
</dbReference>
<protein>
    <recommendedName>
        <fullName evidence="1">ABM domain-containing protein</fullName>
    </recommendedName>
</protein>
<accession>A0A4P6JUX1</accession>
<feature type="domain" description="ABM" evidence="1">
    <location>
        <begin position="2"/>
        <end position="95"/>
    </location>
</feature>
<gene>
    <name evidence="2" type="ORF">EPA93_25450</name>
</gene>
<dbReference type="Pfam" id="PF03992">
    <property type="entry name" value="ABM"/>
    <property type="match status" value="1"/>
</dbReference>
<name>A0A4P6JUX1_KTERU</name>
<evidence type="ECO:0000313" key="3">
    <source>
        <dbReference type="Proteomes" id="UP000290365"/>
    </source>
</evidence>
<dbReference type="SUPFAM" id="SSF54909">
    <property type="entry name" value="Dimeric alpha+beta barrel"/>
    <property type="match status" value="1"/>
</dbReference>
<dbReference type="InterPro" id="IPR011008">
    <property type="entry name" value="Dimeric_a/b-barrel"/>
</dbReference>
<dbReference type="EMBL" id="CP035758">
    <property type="protein sequence ID" value="QBD79143.1"/>
    <property type="molecule type" value="Genomic_DNA"/>
</dbReference>
<organism evidence="2 3">
    <name type="scientific">Ktedonosporobacter rubrisoli</name>
    <dbReference type="NCBI Taxonomy" id="2509675"/>
    <lineage>
        <taxon>Bacteria</taxon>
        <taxon>Bacillati</taxon>
        <taxon>Chloroflexota</taxon>
        <taxon>Ktedonobacteria</taxon>
        <taxon>Ktedonobacterales</taxon>
        <taxon>Ktedonosporobacteraceae</taxon>
        <taxon>Ktedonosporobacter</taxon>
    </lineage>
</organism>
<dbReference type="OrthoDB" id="161845at2"/>
<dbReference type="RefSeq" id="WP_129890196.1">
    <property type="nucleotide sequence ID" value="NZ_CP035758.1"/>
</dbReference>
<dbReference type="PROSITE" id="PS51725">
    <property type="entry name" value="ABM"/>
    <property type="match status" value="1"/>
</dbReference>
<reference evidence="2 3" key="1">
    <citation type="submission" date="2019-01" db="EMBL/GenBank/DDBJ databases">
        <title>Ktedonosporobacter rubrisoli SCAWS-G2.</title>
        <authorList>
            <person name="Huang Y."/>
            <person name="Yan B."/>
        </authorList>
    </citation>
    <scope>NUCLEOTIDE SEQUENCE [LARGE SCALE GENOMIC DNA]</scope>
    <source>
        <strain evidence="2 3">SCAWS-G2</strain>
    </source>
</reference>
<dbReference type="InterPro" id="IPR007138">
    <property type="entry name" value="ABM_dom"/>
</dbReference>
<dbReference type="KEGG" id="kbs:EPA93_25450"/>
<dbReference type="AlphaFoldDB" id="A0A4P6JUX1"/>
<dbReference type="Proteomes" id="UP000290365">
    <property type="component" value="Chromosome"/>
</dbReference>
<keyword evidence="3" id="KW-1185">Reference proteome</keyword>
<sequence>MYGTVAQMRARAGTAQQLIDQLKDFEAAQVPGTVAVYCYRMDSDENEYYIAVVFESKEAYRANAESPEQDARYRQLCALLEEEPVWHDGEIISSLQKASVPVPSGE</sequence>